<feature type="transmembrane region" description="Helical" evidence="1">
    <location>
        <begin position="258"/>
        <end position="276"/>
    </location>
</feature>
<accession>A0A832MK99</accession>
<evidence type="ECO:0000256" key="2">
    <source>
        <dbReference type="SAM" id="SignalP"/>
    </source>
</evidence>
<keyword evidence="1" id="KW-0472">Membrane</keyword>
<name>A0A832MK99_UNCEI</name>
<reference evidence="3" key="1">
    <citation type="journal article" date="2020" name="mSystems">
        <title>Genome- and Community-Level Interaction Insights into Carbon Utilization and Element Cycling Functions of Hydrothermarchaeota in Hydrothermal Sediment.</title>
        <authorList>
            <person name="Zhou Z."/>
            <person name="Liu Y."/>
            <person name="Xu W."/>
            <person name="Pan J."/>
            <person name="Luo Z.H."/>
            <person name="Li M."/>
        </authorList>
    </citation>
    <scope>NUCLEOTIDE SEQUENCE [LARGE SCALE GENOMIC DNA]</scope>
    <source>
        <strain evidence="3">SpSt-381</strain>
    </source>
</reference>
<feature type="transmembrane region" description="Helical" evidence="1">
    <location>
        <begin position="86"/>
        <end position="107"/>
    </location>
</feature>
<dbReference type="EMBL" id="DSQF01000003">
    <property type="protein sequence ID" value="HGZ42210.1"/>
    <property type="molecule type" value="Genomic_DNA"/>
</dbReference>
<feature type="chain" id="PRO_5032628271" description="Glycosyltransferase RgtA/B/C/D-like domain-containing protein" evidence="2">
    <location>
        <begin position="29"/>
        <end position="521"/>
    </location>
</feature>
<sequence>MIAPGSPWTRLEKLGLAAALALAAALMAPIGDYVTDDTFIHLQYATHLARGQGLVFNVGERVYGCTSPLWVALLADGIALGFDGLAVARALGVASALASVVFFMQLCRRTLRLPALRVLATMAWAGHAWMIRWSTSGMETPLAVALVLAGFVAYTEGKQWGARPTRTGALWALAALARPEAAFLLLAWGVLLLIDADSRNGLRRLVFGTVPPLVIYGGWLLFARFYFGTFWPQTLSAKVAGGEGLAYHLENLWRQARIVAATDGLLAVLLVLALAFRGPRVWQPGVPARRLLPWAWVLGIPALYAARGVPVLSRYLVPLLPVLAWMAWRAAERWWAGEKEDAARERRAVWLAGAMALAVLAQNLAVYRSTVVPHVRSFSAGMRESLIPWGRWFARHAPPDAAIAAPDIGALGYYSGRRVVDLAGLVTPQMVPVLERDLPENAVAHLSFESFSRPEFLVDRASVANDLLARSPYAAALVPLGHAAVPNLGIARPGRAVYTFYRVDWAAFDSLRARAPDAAER</sequence>
<dbReference type="AlphaFoldDB" id="A0A832MK99"/>
<evidence type="ECO:0000256" key="1">
    <source>
        <dbReference type="SAM" id="Phobius"/>
    </source>
</evidence>
<evidence type="ECO:0000313" key="3">
    <source>
        <dbReference type="EMBL" id="HGZ42210.1"/>
    </source>
</evidence>
<feature type="transmembrane region" description="Helical" evidence="1">
    <location>
        <begin position="169"/>
        <end position="193"/>
    </location>
</feature>
<feature type="transmembrane region" description="Helical" evidence="1">
    <location>
        <begin position="288"/>
        <end position="306"/>
    </location>
</feature>
<protein>
    <recommendedName>
        <fullName evidence="4">Glycosyltransferase RgtA/B/C/D-like domain-containing protein</fullName>
    </recommendedName>
</protein>
<organism evidence="3">
    <name type="scientific">Eiseniibacteriota bacterium</name>
    <dbReference type="NCBI Taxonomy" id="2212470"/>
    <lineage>
        <taxon>Bacteria</taxon>
        <taxon>Candidatus Eiseniibacteriota</taxon>
    </lineage>
</organism>
<comment type="caution">
    <text evidence="3">The sequence shown here is derived from an EMBL/GenBank/DDBJ whole genome shotgun (WGS) entry which is preliminary data.</text>
</comment>
<gene>
    <name evidence="3" type="ORF">ENR23_02080</name>
</gene>
<keyword evidence="1" id="KW-0812">Transmembrane</keyword>
<feature type="transmembrane region" description="Helical" evidence="1">
    <location>
        <begin position="140"/>
        <end position="157"/>
    </location>
</feature>
<keyword evidence="2" id="KW-0732">Signal</keyword>
<keyword evidence="1" id="KW-1133">Transmembrane helix</keyword>
<evidence type="ECO:0008006" key="4">
    <source>
        <dbReference type="Google" id="ProtNLM"/>
    </source>
</evidence>
<proteinExistence type="predicted"/>
<feature type="transmembrane region" description="Helical" evidence="1">
    <location>
        <begin position="205"/>
        <end position="227"/>
    </location>
</feature>
<feature type="signal peptide" evidence="2">
    <location>
        <begin position="1"/>
        <end position="28"/>
    </location>
</feature>